<comment type="subcellular location">
    <subcellularLocation>
        <location evidence="2">Cell membrane</location>
    </subcellularLocation>
</comment>
<evidence type="ECO:0000256" key="2">
    <source>
        <dbReference type="ARBA" id="ARBA00004236"/>
    </source>
</evidence>
<evidence type="ECO:0000256" key="6">
    <source>
        <dbReference type="ARBA" id="ARBA00022777"/>
    </source>
</evidence>
<comment type="caution">
    <text evidence="10">The sequence shown here is derived from an EMBL/GenBank/DDBJ whole genome shotgun (WGS) entry which is preliminary data.</text>
</comment>
<dbReference type="SMART" id="SM00388">
    <property type="entry name" value="HisKA"/>
    <property type="match status" value="1"/>
</dbReference>
<dbReference type="EC" id="2.7.13.3" evidence="3"/>
<evidence type="ECO:0000256" key="5">
    <source>
        <dbReference type="ARBA" id="ARBA00022679"/>
    </source>
</evidence>
<dbReference type="InterPro" id="IPR050736">
    <property type="entry name" value="Sensor_HK_Regulatory"/>
</dbReference>
<sequence length="526" mass="56808">MFAGAALAVLGVASLSAPELWVRPWVPAAVGLIALATLIALGSGRLGSRLAPASLPLVPVLDLLAVVVLHADAEIPRNVGLLACFPAFWLGFSQRRRGLVITAIAGLVLGAGMALRIPSTEGVVLTANSVGAVLIPVSLIGAAWLAQRYTEHLERQQAALLQREQERGALLQQHAADGILLDAIFETVRIGLVLIDASGKVERINPTLRDHPAMQGSGARAAMLDATFLELESRRPIRRPETPFVRAARGESFDNDVVWAQRPGQDLIAITVSSRPLMVDGDFRGSIVAVDDVTSYMRMLEDRDEFVALVSHELRTPLTSIGGYLELVLDEELPEHVVGWLHTMRRNTARLRALVEDLLIVGEMARGELRLEVERIDLRELAQDAVALLAHRARRRGVRLELVDGPSAWADGDPRRIAQVIENLISNGIKYTRDDGSVQVVVTDDRDGPTIAVSDDGIGMEPEEAARVFERFFRSAEARASGVQGAGLGLWICSMISQAHGGSLRFTSRRGVGSTATFSLPAAAQR</sequence>
<keyword evidence="8" id="KW-1133">Transmembrane helix</keyword>
<evidence type="ECO:0000256" key="4">
    <source>
        <dbReference type="ARBA" id="ARBA00022553"/>
    </source>
</evidence>
<protein>
    <recommendedName>
        <fullName evidence="3">histidine kinase</fullName>
        <ecNumber evidence="3">2.7.13.3</ecNumber>
    </recommendedName>
</protein>
<comment type="catalytic activity">
    <reaction evidence="1">
        <text>ATP + protein L-histidine = ADP + protein N-phospho-L-histidine.</text>
        <dbReference type="EC" id="2.7.13.3"/>
    </reaction>
</comment>
<dbReference type="InterPro" id="IPR036097">
    <property type="entry name" value="HisK_dim/P_sf"/>
</dbReference>
<evidence type="ECO:0000256" key="8">
    <source>
        <dbReference type="SAM" id="Phobius"/>
    </source>
</evidence>
<dbReference type="Pfam" id="PF00512">
    <property type="entry name" value="HisKA"/>
    <property type="match status" value="1"/>
</dbReference>
<feature type="transmembrane region" description="Helical" evidence="8">
    <location>
        <begin position="99"/>
        <end position="117"/>
    </location>
</feature>
<feature type="domain" description="Histidine kinase" evidence="9">
    <location>
        <begin position="309"/>
        <end position="524"/>
    </location>
</feature>
<feature type="transmembrane region" description="Helical" evidence="8">
    <location>
        <begin position="26"/>
        <end position="43"/>
    </location>
</feature>
<dbReference type="InterPro" id="IPR003594">
    <property type="entry name" value="HATPase_dom"/>
</dbReference>
<dbReference type="SUPFAM" id="SSF55874">
    <property type="entry name" value="ATPase domain of HSP90 chaperone/DNA topoisomerase II/histidine kinase"/>
    <property type="match status" value="1"/>
</dbReference>
<dbReference type="CDD" id="cd00075">
    <property type="entry name" value="HATPase"/>
    <property type="match status" value="1"/>
</dbReference>
<evidence type="ECO:0000256" key="3">
    <source>
        <dbReference type="ARBA" id="ARBA00012438"/>
    </source>
</evidence>
<evidence type="ECO:0000313" key="11">
    <source>
        <dbReference type="Proteomes" id="UP000626982"/>
    </source>
</evidence>
<organism evidence="10 11">
    <name type="scientific">Agrococcus terreus</name>
    <dbReference type="NCBI Taxonomy" id="574649"/>
    <lineage>
        <taxon>Bacteria</taxon>
        <taxon>Bacillati</taxon>
        <taxon>Actinomycetota</taxon>
        <taxon>Actinomycetes</taxon>
        <taxon>Micrococcales</taxon>
        <taxon>Microbacteriaceae</taxon>
        <taxon>Agrococcus</taxon>
    </lineage>
</organism>
<dbReference type="SMART" id="SM00387">
    <property type="entry name" value="HATPase_c"/>
    <property type="match status" value="1"/>
</dbReference>
<keyword evidence="5" id="KW-0808">Transferase</keyword>
<dbReference type="Pfam" id="PF02518">
    <property type="entry name" value="HATPase_c"/>
    <property type="match status" value="1"/>
</dbReference>
<dbReference type="EMBL" id="BMLM01000002">
    <property type="protein sequence ID" value="GGN87871.1"/>
    <property type="molecule type" value="Genomic_DNA"/>
</dbReference>
<dbReference type="SUPFAM" id="SSF47384">
    <property type="entry name" value="Homodimeric domain of signal transducing histidine kinase"/>
    <property type="match status" value="1"/>
</dbReference>
<gene>
    <name evidence="10" type="ORF">GCM10010968_22830</name>
</gene>
<dbReference type="InterPro" id="IPR003661">
    <property type="entry name" value="HisK_dim/P_dom"/>
</dbReference>
<dbReference type="GO" id="GO:0016301">
    <property type="term" value="F:kinase activity"/>
    <property type="evidence" value="ECO:0007669"/>
    <property type="project" value="UniProtKB-KW"/>
</dbReference>
<keyword evidence="6 10" id="KW-0418">Kinase</keyword>
<dbReference type="PROSITE" id="PS50109">
    <property type="entry name" value="HIS_KIN"/>
    <property type="match status" value="1"/>
</dbReference>
<dbReference type="Gene3D" id="3.30.565.10">
    <property type="entry name" value="Histidine kinase-like ATPase, C-terminal domain"/>
    <property type="match status" value="1"/>
</dbReference>
<feature type="transmembrane region" description="Helical" evidence="8">
    <location>
        <begin position="50"/>
        <end position="69"/>
    </location>
</feature>
<dbReference type="CDD" id="cd00082">
    <property type="entry name" value="HisKA"/>
    <property type="match status" value="1"/>
</dbReference>
<dbReference type="SUPFAM" id="SSF55785">
    <property type="entry name" value="PYP-like sensor domain (PAS domain)"/>
    <property type="match status" value="1"/>
</dbReference>
<keyword evidence="11" id="KW-1185">Reference proteome</keyword>
<evidence type="ECO:0000256" key="7">
    <source>
        <dbReference type="ARBA" id="ARBA00023012"/>
    </source>
</evidence>
<name>A0ABQ2KRE4_9MICO</name>
<keyword evidence="8" id="KW-0472">Membrane</keyword>
<accession>A0ABQ2KRE4</accession>
<evidence type="ECO:0000313" key="10">
    <source>
        <dbReference type="EMBL" id="GGN87871.1"/>
    </source>
</evidence>
<dbReference type="InterPro" id="IPR005467">
    <property type="entry name" value="His_kinase_dom"/>
</dbReference>
<dbReference type="InterPro" id="IPR004358">
    <property type="entry name" value="Sig_transdc_His_kin-like_C"/>
</dbReference>
<keyword evidence="7" id="KW-0902">Two-component regulatory system</keyword>
<dbReference type="PANTHER" id="PTHR43711:SF1">
    <property type="entry name" value="HISTIDINE KINASE 1"/>
    <property type="match status" value="1"/>
</dbReference>
<dbReference type="InterPro" id="IPR035965">
    <property type="entry name" value="PAS-like_dom_sf"/>
</dbReference>
<dbReference type="Gene3D" id="3.30.450.20">
    <property type="entry name" value="PAS domain"/>
    <property type="match status" value="1"/>
</dbReference>
<keyword evidence="8" id="KW-0812">Transmembrane</keyword>
<evidence type="ECO:0000259" key="9">
    <source>
        <dbReference type="PROSITE" id="PS50109"/>
    </source>
</evidence>
<keyword evidence="4" id="KW-0597">Phosphoprotein</keyword>
<reference evidence="11" key="1">
    <citation type="journal article" date="2019" name="Int. J. Syst. Evol. Microbiol.">
        <title>The Global Catalogue of Microorganisms (GCM) 10K type strain sequencing project: providing services to taxonomists for standard genome sequencing and annotation.</title>
        <authorList>
            <consortium name="The Broad Institute Genomics Platform"/>
            <consortium name="The Broad Institute Genome Sequencing Center for Infectious Disease"/>
            <person name="Wu L."/>
            <person name="Ma J."/>
        </authorList>
    </citation>
    <scope>NUCLEOTIDE SEQUENCE [LARGE SCALE GENOMIC DNA]</scope>
    <source>
        <strain evidence="11">CGMCC 1.6960</strain>
    </source>
</reference>
<feature type="transmembrane region" description="Helical" evidence="8">
    <location>
        <begin position="123"/>
        <end position="146"/>
    </location>
</feature>
<dbReference type="InterPro" id="IPR036890">
    <property type="entry name" value="HATPase_C_sf"/>
</dbReference>
<dbReference type="Proteomes" id="UP000626982">
    <property type="component" value="Unassembled WGS sequence"/>
</dbReference>
<proteinExistence type="predicted"/>
<evidence type="ECO:0000256" key="1">
    <source>
        <dbReference type="ARBA" id="ARBA00000085"/>
    </source>
</evidence>
<dbReference type="PANTHER" id="PTHR43711">
    <property type="entry name" value="TWO-COMPONENT HISTIDINE KINASE"/>
    <property type="match status" value="1"/>
</dbReference>
<dbReference type="PRINTS" id="PR00344">
    <property type="entry name" value="BCTRLSENSOR"/>
</dbReference>
<dbReference type="Gene3D" id="1.10.287.130">
    <property type="match status" value="1"/>
</dbReference>